<dbReference type="GO" id="GO:0012505">
    <property type="term" value="C:endomembrane system"/>
    <property type="evidence" value="ECO:0007669"/>
    <property type="project" value="UniProtKB-SubCell"/>
</dbReference>
<gene>
    <name evidence="8" type="ORF">F511_42705</name>
</gene>
<sequence length="119" mass="13220">MLMVVTRCLCCGSLAPGGSRAFAIILFIVMWISYFIAEACLIAAAKDYSHYDGYRTPNYTNGYSCASLRRWLFVAGAIFTISTMILNILYYMCFTRAAVKHIQQGNYPANSNIGMTARG</sequence>
<evidence type="ECO:0000256" key="6">
    <source>
        <dbReference type="ARBA" id="ARBA00029467"/>
    </source>
</evidence>
<evidence type="ECO:0000256" key="1">
    <source>
        <dbReference type="ARBA" id="ARBA00004127"/>
    </source>
</evidence>
<dbReference type="Pfam" id="PF06749">
    <property type="entry name" value="DUF1218"/>
    <property type="match status" value="1"/>
</dbReference>
<dbReference type="PANTHER" id="PTHR31769">
    <property type="entry name" value="OS07G0462200 PROTEIN-RELATED"/>
    <property type="match status" value="1"/>
</dbReference>
<accession>A0A2Z6ZZH5</accession>
<keyword evidence="2 7" id="KW-0812">Transmembrane</keyword>
<proteinExistence type="inferred from homology"/>
<organism evidence="8 9">
    <name type="scientific">Dorcoceras hygrometricum</name>
    <dbReference type="NCBI Taxonomy" id="472368"/>
    <lineage>
        <taxon>Eukaryota</taxon>
        <taxon>Viridiplantae</taxon>
        <taxon>Streptophyta</taxon>
        <taxon>Embryophyta</taxon>
        <taxon>Tracheophyta</taxon>
        <taxon>Spermatophyta</taxon>
        <taxon>Magnoliopsida</taxon>
        <taxon>eudicotyledons</taxon>
        <taxon>Gunneridae</taxon>
        <taxon>Pentapetalae</taxon>
        <taxon>asterids</taxon>
        <taxon>lamiids</taxon>
        <taxon>Lamiales</taxon>
        <taxon>Gesneriaceae</taxon>
        <taxon>Didymocarpoideae</taxon>
        <taxon>Trichosporeae</taxon>
        <taxon>Loxocarpinae</taxon>
        <taxon>Dorcoceras</taxon>
    </lineage>
</organism>
<evidence type="ECO:0000256" key="3">
    <source>
        <dbReference type="ARBA" id="ARBA00022729"/>
    </source>
</evidence>
<protein>
    <submittedName>
        <fullName evidence="8">Uncharacterized protein</fullName>
    </submittedName>
</protein>
<evidence type="ECO:0000256" key="4">
    <source>
        <dbReference type="ARBA" id="ARBA00022989"/>
    </source>
</evidence>
<evidence type="ECO:0000256" key="5">
    <source>
        <dbReference type="ARBA" id="ARBA00023136"/>
    </source>
</evidence>
<feature type="transmembrane region" description="Helical" evidence="7">
    <location>
        <begin position="21"/>
        <end position="45"/>
    </location>
</feature>
<dbReference type="InterPro" id="IPR052222">
    <property type="entry name" value="DESIGUAL"/>
</dbReference>
<evidence type="ECO:0000256" key="2">
    <source>
        <dbReference type="ARBA" id="ARBA00022692"/>
    </source>
</evidence>
<dbReference type="EMBL" id="KV020540">
    <property type="protein sequence ID" value="KZV14461.1"/>
    <property type="molecule type" value="Genomic_DNA"/>
</dbReference>
<evidence type="ECO:0000256" key="7">
    <source>
        <dbReference type="SAM" id="Phobius"/>
    </source>
</evidence>
<dbReference type="Proteomes" id="UP000250235">
    <property type="component" value="Unassembled WGS sequence"/>
</dbReference>
<keyword evidence="3" id="KW-0732">Signal</keyword>
<dbReference type="AlphaFoldDB" id="A0A2Z6ZZH5"/>
<name>A0A2Z6ZZH5_9LAMI</name>
<comment type="similarity">
    <text evidence="6">Belongs to the DESIGUAL family.</text>
</comment>
<reference evidence="8 9" key="1">
    <citation type="journal article" date="2015" name="Proc. Natl. Acad. Sci. U.S.A.">
        <title>The resurrection genome of Boea hygrometrica: A blueprint for survival of dehydration.</title>
        <authorList>
            <person name="Xiao L."/>
            <person name="Yang G."/>
            <person name="Zhang L."/>
            <person name="Yang X."/>
            <person name="Zhao S."/>
            <person name="Ji Z."/>
            <person name="Zhou Q."/>
            <person name="Hu M."/>
            <person name="Wang Y."/>
            <person name="Chen M."/>
            <person name="Xu Y."/>
            <person name="Jin H."/>
            <person name="Xiao X."/>
            <person name="Hu G."/>
            <person name="Bao F."/>
            <person name="Hu Y."/>
            <person name="Wan P."/>
            <person name="Li L."/>
            <person name="Deng X."/>
            <person name="Kuang T."/>
            <person name="Xiang C."/>
            <person name="Zhu J.K."/>
            <person name="Oliver M.J."/>
            <person name="He Y."/>
        </authorList>
    </citation>
    <scope>NUCLEOTIDE SEQUENCE [LARGE SCALE GENOMIC DNA]</scope>
    <source>
        <strain evidence="9">cv. XS01</strain>
    </source>
</reference>
<evidence type="ECO:0000313" key="8">
    <source>
        <dbReference type="EMBL" id="KZV14461.1"/>
    </source>
</evidence>
<comment type="subcellular location">
    <subcellularLocation>
        <location evidence="1">Endomembrane system</location>
        <topology evidence="1">Multi-pass membrane protein</topology>
    </subcellularLocation>
</comment>
<keyword evidence="9" id="KW-1185">Reference proteome</keyword>
<keyword evidence="4 7" id="KW-1133">Transmembrane helix</keyword>
<dbReference type="OrthoDB" id="2015495at2759"/>
<feature type="transmembrane region" description="Helical" evidence="7">
    <location>
        <begin position="71"/>
        <end position="93"/>
    </location>
</feature>
<dbReference type="InterPro" id="IPR009606">
    <property type="entry name" value="DEAL/Modifying_wall_lignin1/2"/>
</dbReference>
<keyword evidence="5 7" id="KW-0472">Membrane</keyword>
<evidence type="ECO:0000313" key="9">
    <source>
        <dbReference type="Proteomes" id="UP000250235"/>
    </source>
</evidence>